<feature type="region of interest" description="Disordered" evidence="1">
    <location>
        <begin position="240"/>
        <end position="263"/>
    </location>
</feature>
<dbReference type="AlphaFoldDB" id="A0AAD7XAM6"/>
<accession>A0AAD7XAM6</accession>
<dbReference type="Proteomes" id="UP001215151">
    <property type="component" value="Unassembled WGS sequence"/>
</dbReference>
<organism evidence="2 3">
    <name type="scientific">Trametes cubensis</name>
    <dbReference type="NCBI Taxonomy" id="1111947"/>
    <lineage>
        <taxon>Eukaryota</taxon>
        <taxon>Fungi</taxon>
        <taxon>Dikarya</taxon>
        <taxon>Basidiomycota</taxon>
        <taxon>Agaricomycotina</taxon>
        <taxon>Agaricomycetes</taxon>
        <taxon>Polyporales</taxon>
        <taxon>Polyporaceae</taxon>
        <taxon>Trametes</taxon>
    </lineage>
</organism>
<protein>
    <submittedName>
        <fullName evidence="2">Uncharacterized protein</fullName>
    </submittedName>
</protein>
<gene>
    <name evidence="2" type="ORF">ONZ51_g8672</name>
</gene>
<evidence type="ECO:0000313" key="2">
    <source>
        <dbReference type="EMBL" id="KAJ8469914.1"/>
    </source>
</evidence>
<reference evidence="2" key="1">
    <citation type="submission" date="2022-11" db="EMBL/GenBank/DDBJ databases">
        <title>Genome Sequence of Cubamyces cubensis.</title>
        <authorList>
            <person name="Buettner E."/>
        </authorList>
    </citation>
    <scope>NUCLEOTIDE SEQUENCE</scope>
    <source>
        <strain evidence="2">MPL-01</strain>
    </source>
</reference>
<dbReference type="EMBL" id="JAPEVG010000269">
    <property type="protein sequence ID" value="KAJ8469914.1"/>
    <property type="molecule type" value="Genomic_DNA"/>
</dbReference>
<keyword evidence="3" id="KW-1185">Reference proteome</keyword>
<name>A0AAD7XAM6_9APHY</name>
<comment type="caution">
    <text evidence="2">The sequence shown here is derived from an EMBL/GenBank/DDBJ whole genome shotgun (WGS) entry which is preliminary data.</text>
</comment>
<proteinExistence type="predicted"/>
<evidence type="ECO:0000313" key="3">
    <source>
        <dbReference type="Proteomes" id="UP001215151"/>
    </source>
</evidence>
<evidence type="ECO:0000256" key="1">
    <source>
        <dbReference type="SAM" id="MobiDB-lite"/>
    </source>
</evidence>
<sequence length="622" mass="69118">MAPALQDNIDHDIQPSGYVDVDRYVGREAIESICLGGLALDNQGSPVELILPRINPIIPSLDDPPRDEHVITCSSEKAAGGGPRPVSGQGRRLTVRLSLKDTPIAISKRSAVYEVAEAVVLSADSSLIPDLRLPPLVVKIAQEATGRNLYHEAGMYRLLDNIQGIILARCYGYFRRSVNLEELVIKPWEPRAKWKIQKLGPLVSTLKTVPIGMQAQLQEMVKTLVELEVTHEELQNGTNVFHAAPDPEDGATTSNDANSPGKPCTHQWRIIDLEDCKPSEWEMEDNLLGMTTDITELVYAIRCKMLDTMDVTFVRIAGLAESHQGDPFVVVLPRSKGTIPGTLEPPYEHPHLGIIYNPGERERILSRLSAWQTNGTCGITLSIKVPPIHLSEKSTTRVMEEGEEEEKERSVYGAWVYEVAEAEIIHTDGSSEALPRRLPPLVLKVAPRNMGRNLAREGCVYGLVEDLQGRIFPHCYGYFTRKINLQETTILPWGPLSEDLSGSTANLQVLLLEKVGKSISCMDLRLLDGVRNELLLMIKEMTHLGVYCSNIKVTDIVQANCGEESPESRGAEVTEGVYTVRFIDLEYVGFPLEIPRRYLPLMKIDVLDAVEQAHDIIYSNTI</sequence>